<evidence type="ECO:0000313" key="3">
    <source>
        <dbReference type="EMBL" id="QHT33480.1"/>
    </source>
</evidence>
<dbReference type="EMBL" id="MN738968">
    <property type="protein sequence ID" value="QHT33480.1"/>
    <property type="molecule type" value="Genomic_DNA"/>
</dbReference>
<dbReference type="InterPro" id="IPR029063">
    <property type="entry name" value="SAM-dependent_MTases_sf"/>
</dbReference>
<dbReference type="SUPFAM" id="SSF53335">
    <property type="entry name" value="S-adenosyl-L-methionine-dependent methyltransferases"/>
    <property type="match status" value="1"/>
</dbReference>
<dbReference type="InterPro" id="IPR013216">
    <property type="entry name" value="Methyltransf_11"/>
</dbReference>
<proteinExistence type="predicted"/>
<evidence type="ECO:0000259" key="2">
    <source>
        <dbReference type="Pfam" id="PF08241"/>
    </source>
</evidence>
<dbReference type="Gene3D" id="3.40.50.150">
    <property type="entry name" value="Vaccinia Virus protein VP39"/>
    <property type="match status" value="1"/>
</dbReference>
<feature type="transmembrane region" description="Helical" evidence="1">
    <location>
        <begin position="17"/>
        <end position="38"/>
    </location>
</feature>
<evidence type="ECO:0000256" key="1">
    <source>
        <dbReference type="SAM" id="Phobius"/>
    </source>
</evidence>
<organism evidence="3">
    <name type="scientific">viral metagenome</name>
    <dbReference type="NCBI Taxonomy" id="1070528"/>
    <lineage>
        <taxon>unclassified sequences</taxon>
        <taxon>metagenomes</taxon>
        <taxon>organismal metagenomes</taxon>
    </lineage>
</organism>
<dbReference type="GO" id="GO:0008757">
    <property type="term" value="F:S-adenosylmethionine-dependent methyltransferase activity"/>
    <property type="evidence" value="ECO:0007669"/>
    <property type="project" value="InterPro"/>
</dbReference>
<reference evidence="3" key="1">
    <citation type="journal article" date="2020" name="Nature">
        <title>Giant virus diversity and host interactions through global metagenomics.</title>
        <authorList>
            <person name="Schulz F."/>
            <person name="Roux S."/>
            <person name="Paez-Espino D."/>
            <person name="Jungbluth S."/>
            <person name="Walsh D.A."/>
            <person name="Denef V.J."/>
            <person name="McMahon K.D."/>
            <person name="Konstantinidis K.T."/>
            <person name="Eloe-Fadrosh E.A."/>
            <person name="Kyrpides N.C."/>
            <person name="Woyke T."/>
        </authorList>
    </citation>
    <scope>NUCLEOTIDE SEQUENCE</scope>
    <source>
        <strain evidence="3">GVMAG-M-3300009161-36</strain>
    </source>
</reference>
<sequence length="328" mass="37857">MTIIDTAVNKINSSSCWVVMTVFFIILISVVYVYRLFFIDINSDSSVSNKAEAFTIKRDETNKVGEESLDNFYANIYENLFYSDLVDDYEVGIILNKTKPVKQTDVLVIGSKTGKHVDTLTSKGFNGYGMDKSKDMVSYSEKKYPDSKYVIGDGTNQLTFETEKFTLITLLDFAVYTISNRRMLFENCYKWLVPGGFLAIHLMNVGGFYDSQTYGARERRFSPGIMRLFNKKNVHNYLGNNDAVIDDIIYQSDMKMSAHDPEKIELRETFKNRKNGNKRQNLQNFHTPDQTIILSEVKDCGFNMLAQYDLLPYNKSFQYIYILYKPSN</sequence>
<feature type="domain" description="Methyltransferase type 11" evidence="2">
    <location>
        <begin position="108"/>
        <end position="200"/>
    </location>
</feature>
<dbReference type="Pfam" id="PF08241">
    <property type="entry name" value="Methyltransf_11"/>
    <property type="match status" value="1"/>
</dbReference>
<protein>
    <recommendedName>
        <fullName evidence="2">Methyltransferase type 11 domain-containing protein</fullName>
    </recommendedName>
</protein>
<keyword evidence="1" id="KW-0812">Transmembrane</keyword>
<name>A0A6C0EZ38_9ZZZZ</name>
<accession>A0A6C0EZ38</accession>
<dbReference type="AlphaFoldDB" id="A0A6C0EZ38"/>
<keyword evidence="1" id="KW-0472">Membrane</keyword>
<dbReference type="CDD" id="cd02440">
    <property type="entry name" value="AdoMet_MTases"/>
    <property type="match status" value="1"/>
</dbReference>
<keyword evidence="1" id="KW-1133">Transmembrane helix</keyword>